<name>A0A0S3QU00_THET7</name>
<dbReference type="PANTHER" id="PTHR43798:SF5">
    <property type="entry name" value="MONOACYLGLYCEROL LIPASE ABHD6"/>
    <property type="match status" value="1"/>
</dbReference>
<evidence type="ECO:0000259" key="1">
    <source>
        <dbReference type="Pfam" id="PF12697"/>
    </source>
</evidence>
<dbReference type="STRING" id="1298851.TST_1003"/>
<reference evidence="3" key="1">
    <citation type="journal article" date="2018" name="Science">
        <title>A primordial and reversible TCA cycle in a facultatively chemolithoautotrophic thermophile.</title>
        <authorList>
            <person name="Nunoura T."/>
            <person name="Chikaraishi Y."/>
            <person name="Izaki R."/>
            <person name="Suwa T."/>
            <person name="Sato T."/>
            <person name="Harada T."/>
            <person name="Mori K."/>
            <person name="Kato Y."/>
            <person name="Miyazaki M."/>
            <person name="Shimamura S."/>
            <person name="Yanagawa K."/>
            <person name="Shuto A."/>
            <person name="Ohkouchi N."/>
            <person name="Fujita N."/>
            <person name="Takaki Y."/>
            <person name="Atomi H."/>
            <person name="Takai K."/>
        </authorList>
    </citation>
    <scope>NUCLEOTIDE SEQUENCE [LARGE SCALE GENOMIC DNA]</scope>
    <source>
        <strain evidence="3">DSM 17441 / JCM 13301 / NBRC 103674 / ABI70S6</strain>
    </source>
</reference>
<dbReference type="OrthoDB" id="9775557at2"/>
<evidence type="ECO:0000313" key="3">
    <source>
        <dbReference type="Proteomes" id="UP000063234"/>
    </source>
</evidence>
<feature type="domain" description="AB hydrolase-1" evidence="1">
    <location>
        <begin position="19"/>
        <end position="238"/>
    </location>
</feature>
<dbReference type="AlphaFoldDB" id="A0A0S3QU00"/>
<dbReference type="EMBL" id="AP013035">
    <property type="protein sequence ID" value="BAT71797.1"/>
    <property type="molecule type" value="Genomic_DNA"/>
</dbReference>
<dbReference type="GO" id="GO:0016020">
    <property type="term" value="C:membrane"/>
    <property type="evidence" value="ECO:0007669"/>
    <property type="project" value="TreeGrafter"/>
</dbReference>
<dbReference type="Proteomes" id="UP000063234">
    <property type="component" value="Chromosome"/>
</dbReference>
<dbReference type="InterPro" id="IPR029058">
    <property type="entry name" value="AB_hydrolase_fold"/>
</dbReference>
<dbReference type="RefSeq" id="WP_068549795.1">
    <property type="nucleotide sequence ID" value="NZ_AP013035.1"/>
</dbReference>
<dbReference type="KEGG" id="ttk:TST_1003"/>
<dbReference type="InterPro" id="IPR000073">
    <property type="entry name" value="AB_hydrolase_1"/>
</dbReference>
<dbReference type="GO" id="GO:0046464">
    <property type="term" value="P:acylglycerol catabolic process"/>
    <property type="evidence" value="ECO:0007669"/>
    <property type="project" value="TreeGrafter"/>
</dbReference>
<proteinExistence type="predicted"/>
<accession>A0A0S3QU00</accession>
<protein>
    <submittedName>
        <fullName evidence="2">Alpha/beta hydrolase</fullName>
    </submittedName>
</protein>
<keyword evidence="2" id="KW-0378">Hydrolase</keyword>
<dbReference type="InterPro" id="IPR050266">
    <property type="entry name" value="AB_hydrolase_sf"/>
</dbReference>
<dbReference type="Pfam" id="PF12697">
    <property type="entry name" value="Abhydrolase_6"/>
    <property type="match status" value="1"/>
</dbReference>
<dbReference type="SUPFAM" id="SSF53474">
    <property type="entry name" value="alpha/beta-Hydrolases"/>
    <property type="match status" value="1"/>
</dbReference>
<dbReference type="PANTHER" id="PTHR43798">
    <property type="entry name" value="MONOACYLGLYCEROL LIPASE"/>
    <property type="match status" value="1"/>
</dbReference>
<dbReference type="PRINTS" id="PR00111">
    <property type="entry name" value="ABHYDROLASE"/>
</dbReference>
<dbReference type="Gene3D" id="3.40.50.1820">
    <property type="entry name" value="alpha/beta hydrolase"/>
    <property type="match status" value="1"/>
</dbReference>
<evidence type="ECO:0000313" key="2">
    <source>
        <dbReference type="EMBL" id="BAT71797.1"/>
    </source>
</evidence>
<dbReference type="GO" id="GO:0047372">
    <property type="term" value="F:monoacylglycerol lipase activity"/>
    <property type="evidence" value="ECO:0007669"/>
    <property type="project" value="TreeGrafter"/>
</dbReference>
<organism evidence="2 3">
    <name type="scientific">Thermosulfidibacter takaii (strain DSM 17441 / JCM 13301 / NBRC 103674 / ABI70S6)</name>
    <dbReference type="NCBI Taxonomy" id="1298851"/>
    <lineage>
        <taxon>Bacteria</taxon>
        <taxon>Pseudomonadati</taxon>
        <taxon>Thermosulfidibacterota</taxon>
        <taxon>Thermosulfidibacteria</taxon>
        <taxon>Thermosulfidibacterales</taxon>
        <taxon>Thermosulfidibacteraceae</taxon>
    </lineage>
</organism>
<keyword evidence="3" id="KW-1185">Reference proteome</keyword>
<gene>
    <name evidence="2" type="ORF">TST_1003</name>
</gene>
<sequence>MTIDGVKINWTGEAKDGAILLIHGAGNNVHVWEDLTAHLNYPVLAMDLPGHGKSGGEGEESIEAYAQWVFKFVEELGVKEVVLAGHSMGGAIVQAVAKDNPEWLKANVLIATGPRLAVNPMIIEGLQKEPQKMIGKIAKWAISKSATQEIYQKVLSIFSSAHPEITAKDFKACDTFNGEEYCKNIQKPVLIVAGKDDLMTPPKLSEQLRDLIPHSQLKLIENCGHMIQIEKPKELAAAIMDFLSHL</sequence>